<protein>
    <submittedName>
        <fullName evidence="1">Uncharacterized protein</fullName>
    </submittedName>
</protein>
<gene>
    <name evidence="1" type="ORF">LY90DRAFT_513607</name>
</gene>
<name>A0A1Y2AX98_9FUNG</name>
<sequence>MTIYNILFQGEIWDIEQEDYQNYFDNIKYFRYCSEIEIYQFGTAIVEVIKEEPIITQFIGKFEFVYNNHSLGFWFIPEYCSNFEFTCLGLKSIFRSFSIQKDLHQEFKLDTDLADLIIGK</sequence>
<dbReference type="EMBL" id="MCOG01000197">
    <property type="protein sequence ID" value="ORY26920.1"/>
    <property type="molecule type" value="Genomic_DNA"/>
</dbReference>
<proteinExistence type="predicted"/>
<reference evidence="1 2" key="1">
    <citation type="submission" date="2016-08" db="EMBL/GenBank/DDBJ databases">
        <title>A Parts List for Fungal Cellulosomes Revealed by Comparative Genomics.</title>
        <authorList>
            <consortium name="DOE Joint Genome Institute"/>
            <person name="Haitjema C.H."/>
            <person name="Gilmore S.P."/>
            <person name="Henske J.K."/>
            <person name="Solomon K.V."/>
            <person name="De Groot R."/>
            <person name="Kuo A."/>
            <person name="Mondo S.J."/>
            <person name="Salamov A.A."/>
            <person name="Labutti K."/>
            <person name="Zhao Z."/>
            <person name="Chiniquy J."/>
            <person name="Barry K."/>
            <person name="Brewer H.M."/>
            <person name="Purvine S.O."/>
            <person name="Wright A.T."/>
            <person name="Boxma B."/>
            <person name="Van Alen T."/>
            <person name="Hackstein J.H."/>
            <person name="Baker S.E."/>
            <person name="Grigoriev I.V."/>
            <person name="O'Malley M.A."/>
        </authorList>
    </citation>
    <scope>NUCLEOTIDE SEQUENCE [LARGE SCALE GENOMIC DNA]</scope>
    <source>
        <strain evidence="1 2">G1</strain>
    </source>
</reference>
<accession>A0A1Y2AX98</accession>
<dbReference type="AlphaFoldDB" id="A0A1Y2AX98"/>
<organism evidence="1 2">
    <name type="scientific">Neocallimastix californiae</name>
    <dbReference type="NCBI Taxonomy" id="1754190"/>
    <lineage>
        <taxon>Eukaryota</taxon>
        <taxon>Fungi</taxon>
        <taxon>Fungi incertae sedis</taxon>
        <taxon>Chytridiomycota</taxon>
        <taxon>Chytridiomycota incertae sedis</taxon>
        <taxon>Neocallimastigomycetes</taxon>
        <taxon>Neocallimastigales</taxon>
        <taxon>Neocallimastigaceae</taxon>
        <taxon>Neocallimastix</taxon>
    </lineage>
</organism>
<keyword evidence="2" id="KW-1185">Reference proteome</keyword>
<comment type="caution">
    <text evidence="1">The sequence shown here is derived from an EMBL/GenBank/DDBJ whole genome shotgun (WGS) entry which is preliminary data.</text>
</comment>
<dbReference type="Proteomes" id="UP000193920">
    <property type="component" value="Unassembled WGS sequence"/>
</dbReference>
<evidence type="ECO:0000313" key="1">
    <source>
        <dbReference type="EMBL" id="ORY26920.1"/>
    </source>
</evidence>
<evidence type="ECO:0000313" key="2">
    <source>
        <dbReference type="Proteomes" id="UP000193920"/>
    </source>
</evidence>